<organism evidence="3 4">
    <name type="scientific">Leptomonas pyrrhocoris</name>
    <name type="common">Firebug parasite</name>
    <dbReference type="NCBI Taxonomy" id="157538"/>
    <lineage>
        <taxon>Eukaryota</taxon>
        <taxon>Discoba</taxon>
        <taxon>Euglenozoa</taxon>
        <taxon>Kinetoplastea</taxon>
        <taxon>Metakinetoplastina</taxon>
        <taxon>Trypanosomatida</taxon>
        <taxon>Trypanosomatidae</taxon>
        <taxon>Leishmaniinae</taxon>
        <taxon>Leptomonas</taxon>
    </lineage>
</organism>
<dbReference type="Gene3D" id="2.60.40.10">
    <property type="entry name" value="Immunoglobulins"/>
    <property type="match status" value="1"/>
</dbReference>
<reference evidence="3 4" key="1">
    <citation type="submission" date="2015-07" db="EMBL/GenBank/DDBJ databases">
        <title>High-quality genome of monoxenous trypanosomatid Leptomonas pyrrhocoris.</title>
        <authorList>
            <person name="Flegontov P."/>
            <person name="Butenko A."/>
            <person name="Firsov S."/>
            <person name="Vlcek C."/>
            <person name="Logacheva M.D."/>
            <person name="Field M."/>
            <person name="Filatov D."/>
            <person name="Flegontova O."/>
            <person name="Gerasimov E."/>
            <person name="Jackson A.P."/>
            <person name="Kelly S."/>
            <person name="Opperdoes F."/>
            <person name="O'Reilly A."/>
            <person name="Votypka J."/>
            <person name="Yurchenko V."/>
            <person name="Lukes J."/>
        </authorList>
    </citation>
    <scope>NUCLEOTIDE SEQUENCE [LARGE SCALE GENOMIC DNA]</scope>
    <source>
        <strain evidence="3">H10</strain>
    </source>
</reference>
<dbReference type="RefSeq" id="XP_015652240.1">
    <property type="nucleotide sequence ID" value="XM_015809304.1"/>
</dbReference>
<accession>A0A0N0VCY0</accession>
<feature type="region of interest" description="Disordered" evidence="2">
    <location>
        <begin position="127"/>
        <end position="161"/>
    </location>
</feature>
<evidence type="ECO:0008006" key="5">
    <source>
        <dbReference type="Google" id="ProtNLM"/>
    </source>
</evidence>
<dbReference type="EMBL" id="LGTL01000033">
    <property type="protein sequence ID" value="KPA73801.1"/>
    <property type="molecule type" value="Genomic_DNA"/>
</dbReference>
<protein>
    <recommendedName>
        <fullName evidence="5">Abnormal spindle-like microcephaly-associated protein ASH domain-containing protein</fullName>
    </recommendedName>
</protein>
<feature type="region of interest" description="Disordered" evidence="2">
    <location>
        <begin position="2669"/>
        <end position="2732"/>
    </location>
</feature>
<feature type="compositionally biased region" description="Low complexity" evidence="2">
    <location>
        <begin position="3185"/>
        <end position="3197"/>
    </location>
</feature>
<dbReference type="OrthoDB" id="252265at2759"/>
<evidence type="ECO:0000313" key="4">
    <source>
        <dbReference type="Proteomes" id="UP000037923"/>
    </source>
</evidence>
<feature type="region of interest" description="Disordered" evidence="2">
    <location>
        <begin position="2961"/>
        <end position="3006"/>
    </location>
</feature>
<feature type="compositionally biased region" description="Gly residues" evidence="2">
    <location>
        <begin position="2701"/>
        <end position="2711"/>
    </location>
</feature>
<gene>
    <name evidence="3" type="ORF">ABB37_09682</name>
</gene>
<feature type="region of interest" description="Disordered" evidence="2">
    <location>
        <begin position="2610"/>
        <end position="2656"/>
    </location>
</feature>
<feature type="compositionally biased region" description="Low complexity" evidence="2">
    <location>
        <begin position="147"/>
        <end position="161"/>
    </location>
</feature>
<feature type="region of interest" description="Disordered" evidence="2">
    <location>
        <begin position="870"/>
        <end position="895"/>
    </location>
</feature>
<feature type="region of interest" description="Disordered" evidence="2">
    <location>
        <begin position="1653"/>
        <end position="1703"/>
    </location>
</feature>
<feature type="compositionally biased region" description="Low complexity" evidence="2">
    <location>
        <begin position="2642"/>
        <end position="2656"/>
    </location>
</feature>
<dbReference type="InterPro" id="IPR013783">
    <property type="entry name" value="Ig-like_fold"/>
</dbReference>
<feature type="region of interest" description="Disordered" evidence="2">
    <location>
        <begin position="1014"/>
        <end position="1038"/>
    </location>
</feature>
<feature type="region of interest" description="Disordered" evidence="2">
    <location>
        <begin position="2247"/>
        <end position="2286"/>
    </location>
</feature>
<feature type="coiled-coil region" evidence="1">
    <location>
        <begin position="961"/>
        <end position="1007"/>
    </location>
</feature>
<feature type="compositionally biased region" description="Low complexity" evidence="2">
    <location>
        <begin position="3533"/>
        <end position="3544"/>
    </location>
</feature>
<dbReference type="PANTHER" id="PTHR39211">
    <property type="entry name" value="CHROMOSOME 7, WHOLE GENOME SHOTGUN SEQUENCE"/>
    <property type="match status" value="1"/>
</dbReference>
<feature type="region of interest" description="Disordered" evidence="2">
    <location>
        <begin position="1811"/>
        <end position="1857"/>
    </location>
</feature>
<dbReference type="GeneID" id="26909965"/>
<dbReference type="VEuPathDB" id="TriTrypDB:LpyrH10_33_0900"/>
<feature type="compositionally biased region" description="Low complexity" evidence="2">
    <location>
        <begin position="1811"/>
        <end position="1850"/>
    </location>
</feature>
<dbReference type="Proteomes" id="UP000037923">
    <property type="component" value="Unassembled WGS sequence"/>
</dbReference>
<feature type="region of interest" description="Disordered" evidence="2">
    <location>
        <begin position="2170"/>
        <end position="2206"/>
    </location>
</feature>
<evidence type="ECO:0000313" key="3">
    <source>
        <dbReference type="EMBL" id="KPA73801.1"/>
    </source>
</evidence>
<evidence type="ECO:0000256" key="2">
    <source>
        <dbReference type="SAM" id="MobiDB-lite"/>
    </source>
</evidence>
<comment type="caution">
    <text evidence="3">The sequence shown here is derived from an EMBL/GenBank/DDBJ whole genome shotgun (WGS) entry which is preliminary data.</text>
</comment>
<name>A0A0N0VCY0_LEPPY</name>
<feature type="compositionally biased region" description="Low complexity" evidence="2">
    <location>
        <begin position="2987"/>
        <end position="3006"/>
    </location>
</feature>
<keyword evidence="4" id="KW-1185">Reference proteome</keyword>
<feature type="region of interest" description="Disordered" evidence="2">
    <location>
        <begin position="1175"/>
        <end position="1195"/>
    </location>
</feature>
<dbReference type="PANTHER" id="PTHR39211:SF1">
    <property type="entry name" value="ABNORMAL SPINDLE-LIKE MICROCEPHALY-ASSOCIATED PROTEIN ASH DOMAIN-CONTAINING PROTEIN"/>
    <property type="match status" value="1"/>
</dbReference>
<feature type="compositionally biased region" description="Basic residues" evidence="2">
    <location>
        <begin position="3030"/>
        <end position="3042"/>
    </location>
</feature>
<proteinExistence type="predicted"/>
<feature type="compositionally biased region" description="Low complexity" evidence="2">
    <location>
        <begin position="2183"/>
        <end position="2206"/>
    </location>
</feature>
<feature type="compositionally biased region" description="Low complexity" evidence="2">
    <location>
        <begin position="1665"/>
        <end position="1694"/>
    </location>
</feature>
<feature type="compositionally biased region" description="Low complexity" evidence="2">
    <location>
        <begin position="2610"/>
        <end position="2620"/>
    </location>
</feature>
<feature type="region of interest" description="Disordered" evidence="2">
    <location>
        <begin position="3171"/>
        <end position="3211"/>
    </location>
</feature>
<feature type="compositionally biased region" description="Low complexity" evidence="2">
    <location>
        <begin position="3514"/>
        <end position="3525"/>
    </location>
</feature>
<feature type="region of interest" description="Disordered" evidence="2">
    <location>
        <begin position="3482"/>
        <end position="3562"/>
    </location>
</feature>
<evidence type="ECO:0000256" key="1">
    <source>
        <dbReference type="SAM" id="Coils"/>
    </source>
</evidence>
<dbReference type="OMA" id="NEWNPEN"/>
<feature type="compositionally biased region" description="Low complexity" evidence="2">
    <location>
        <begin position="2256"/>
        <end position="2286"/>
    </location>
</feature>
<feature type="region of interest" description="Disordered" evidence="2">
    <location>
        <begin position="3584"/>
        <end position="3621"/>
    </location>
</feature>
<feature type="region of interest" description="Disordered" evidence="2">
    <location>
        <begin position="3019"/>
        <end position="3050"/>
    </location>
</feature>
<keyword evidence="1" id="KW-0175">Coiled coil</keyword>
<sequence length="3756" mass="395598">MLEVNCSNIEFDEVAVNDIPTYRPIRVRNKTDTPLSVSIASSSSLLRFQLHNENYDAIQQVGLRDSLYVYGEAFDLVGLITSFELAPHEEKQMVVAFRAEPAAFSHLVTGAQATSFIGTVQLTTTSVQPAPPSTLRDNAEDTTGDDAAQVASPTSSSSQQSTRSFTIPFRANVYVSFLKLSSTEIQVAMAPNKTQVADFVVTNTSCQPVLFLIRDQPMPLKGLDVALYEADKFEDPKLGHRILLDSYASMTFSLMLRSGGANSNVQQQYHTVLQCDNLRDNRNSTFVYVNVNVGTEAQGDILALLDTSIDFGDVYRGTKALAQLRVQNVDSREDVVVRLADTDRRKYDGKFSLMKGSATVDELTIAAQKGSPSTAITLMYQPSYDAENREAAKKRFEVELLAESTSRVSSQRAVIRCAAMLYTSNIVVSQHSVNFGDCQVGQSKRYTFQIENRSPLQGKVVVQLRSKIIQIEGILHTNKSAGRELREEFTIAPSASLPLTLRITPQRVNPMYRKQLTIINASNPAEDRQVMNIEANNMSPVDTKLHDELYSWKCDLDGSGNNSGGTDVADTRHGPSTLWAISNVPLLVPYSVQSKVNREVVLNLRSSSPEIEVFYSTDVVLCDKLGEISAELRRLCLYGEGEDSSYLTNESAEQLFKARAILLKLLSETSHNITNRIALEPNASLKAYALIIRTACPTEPVTKEDGISIAVDGIEAPRFVRLSYRLCGTTFELSGQKTKNFGEVNIGVKKTTKLPIVNRCNSFLFLQLSKSRSVTAEHIRMEHSDKQSIFLTIRPYASREIELTLYPGIKGVLQEKIHVTNILNIQNSITVTIKAVVTKADTFEISPDSWVFEMMVPPSANVTSLMAPSAAPAASSNGTDDRTGGSGGGASSGAASNARVGAKFTVTNTSNSRRQIIVRVELSNSNSASGVTASNPYLAFPGVKVAVQLDMTLTGASSGSTRKLEEQIEKLEQKLKIYVRKKKTEKAENARRKIEAYKLALKGEEVDLTALESAQSNAQGATDHELSESEDESSTTALQALKSKTQQSDVVQLLRREGVALPSMGAGESVMVTLFLVCKRALNESIPVSQSQTMNMLFYEARDQEANRIIPIDMILMRTPGDTLPRQLAVSVDVAAAAQLLTSVPSVVNATSAQGKTSIDASRADVATDPLTAPSTEAAAKSTFVPSRVQQARPPPSIRLATTGALANSGGGGRLCSTFMGHPLLVLRNCIVNDQTEFSFLVEADGDTTIVVLEPRRCGGSVPEVLDARFKLFPRNGHVRLQEPLRIVVECTARSVGPQKYFIPVKNIRNAADVHYLTVEMNPTEENDMLTTEPKELLFRDVLTPCAPSQLEAQVVLIRSRFPFPHALVVRTNKPSQLALFEDAACTVPLVHPIRRFFIKETVRVYVQLRPGARYVDPRARSIHAGVLVEALTPNPAVSSTAFCVVGKAVLRAVACVGSGLVEVLQRSLELGCVQPTQHYVKTQLTLRNTSCSFALRIGLVPSSPLVEVAEETTHGEEELTLAPLEEHAVPLVLHLPAPGLAQEYIDVVNRSTAQETIRVSLNALRLNDGVVQVEPALNTPLTFPMAAVVRGENGKELHLHQPVSCSIKMANYHSNREVVLATSAITSAARELPLWFHTSDDEAQVRHALAEEQRQAFSSEEDAATAAASGASSTTAAGPRSGTTAPLSTTPTTTSPPPSSTYVKGRVELQANRAQVVVWTLTGLPGLTAAEVEAVLRHQLVTISATLHVCVTYTAHSAKTAAASPRRHNNRYSGPAVGQCVLVVPVTLSMSMSEGRAEPAVVHLGLVAKSASPPASPTSATAEESSSSSSDNDATAADDGAATSGNGNNEEAVFAARVRRRRRVRLAQLRRPGNHQQFSCDGGKSGLQQSSSHNMVVSFRLVNLSAVMPLPLKVECPPVIRFSQARLTVPPGATVSVDATLNLKLITTQGNFRYEAFFVNEWNPENDMAVCITGQHYWKVFNIVRTDTEEELRDAVTLSPLHVEPSLQAPLSELKLAFVATEPDVAFDLHVQPNPQLDGLLELLLLHYDATSAATHLSFRSDATAPLTGAAANASVGGAVTAAASSAAAVAADAATVGSLTSPGNVVAPGSVSGLSATMRSGTWTPLSLGDSVVASAGTAGLSRSSQNTSSGIGGGALPAAAAVAAAAPVSTTPTEKPRKQAAGTSSGSGGANATSSAATTTTRSQRLRLRCMLRSGDLAALVSLFYGFRRSRANAAAVVVAGQSISETGGPAGTGSAAKGTATADSPGAAAATNGSNSGSTSSSWTYERIAEVERRSAALVSNNVWLGTVWVANPFTEDEEVQVYSTLSTFRTFSAPSKVSLRPSRISVAPADGSSRTLQIGYVGEITITNEFNAYVADLSVAVLVSDRLGVPLEIDVRGGQRVVASSPIGSVGGGGGGGTAASLAETMRSDATLAAEANSNLAAASSTNVPTAASTPAPTPVLATSFVAAGAVGGSPPVSPLHCLLLGPHEAVVLTVAVRVAGDARAVSTASATGSASTTTTTTPTVPPLSLTSLEQFVSVLIIDNNVPFSYHVSRVSVTTPPDGVEALPTVTLSASLPLAQNLATTTAGAPAAALPASPKADEQTAAMAAVVTSSADRAKESGGKNNDIRNATPPPASATTSRGEARAAASGGATATGAAVAASATGEEVSVPPSAAAGLRTVETTSIEAPETSTEGAGGSGGGTGGASAVPSAVRPHDSGAEAAAPNTSATMVVPAIAPDATGPRHWVLSLRNCDPLPGCGGAYVSNFAVSRDDSYDPSILITNHLPNTAVRYTVQVVSQSPQVWLLLTSSSGVLAGGETQPLRLQVLSSDVGSFIGYVAITNSHDTREVVYLRVNAEVFIAGTAEGLFDVVAMNGGHRLATTSAVHNVDMGALYGPGTTRTLITLEIVNKGNVALEFPVSVVHPMRQELRPIPPTAWDGSATTTATYRRRHANAAVVPHQIAGNGIKSNSGGGVNSPTPNSLSASPSTLQSTAQASAAATTAAGNSLMLYEMPLHNQPPQRSPHQQHHHHQHHQRGVSRVGHATATSAAAGAASAVGSFFSSTPFEGKLTVSHIHTVAMRTGQKYFVVDPHSPLRLAFLLSCTALHDMPDGYSVVGEADVVFKCKQARDAQFTFNVKFEAFKPTFSVALEYDMDAAETAAASAATTHPTAYEMSDRTLSGTPSPAATSLTSPSPPTPTPAARPVHTAAAASVVASSLSPPSAASSSRWAETAVAVTNLSRTHAQTFILFSQSEVLTLSTAVSSAVSDAPPGSQLLPPAHGGLCNDDGGATTATVAGALPASPAVEITVAPQSVGVFLVRLDRLRAEALLNFDKDESKLARPALCEHAYLYNKGNPRERVQLLFRQHAVSAAAPRQSGVEAAMMAAGPVSPTRADAKPVKSSSAQHFSERHILSFAQRFAAVLTSLADRLPFVVARSDDAADGGGVGGAKGSAGDYAGAVGAASLTGPLRAPVVQKGLSRAATPGRPPHRRTGQHDRRGVDSSDDSTSDDNSASTITSSSSDDDDDTVSGSGDGSATRTAADEADRALNSTCTEDSSGALARTMREVVEELGSRDLDAAGPVARLGSKATRSSSEGLEVDRRQGPQTPSAFMSQPRVRSAESSVDAGAFTPGSAALLATAGGGSTRSSVGYRSGEESSWYEAFSTLRYLLVEVTWLCDELLFYALLLRNSRHVEACGAFLVSAVAQHPVMVAWRRRRGGGGGSGSRAREYDIFGRFLDTIDALPRTANSSS</sequence>